<sequence>MISLKHISNWYIFPNVKSYSGFSAHFMPLFVLSFTGFF</sequence>
<reference evidence="1 2" key="2">
    <citation type="journal article" date="2014" name="PLoS ONE">
        <title>Evolution of mitochondria reconstructed from the energy metabolism of living bacteria.</title>
        <authorList>
            <person name="Degli Esposti M."/>
            <person name="Chouaia B."/>
            <person name="Comandatore F."/>
            <person name="Crotti E."/>
            <person name="Sassera D."/>
            <person name="Lievens P.M."/>
            <person name="Daffonchio D."/>
            <person name="Bandi C."/>
        </authorList>
    </citation>
    <scope>NUCLEOTIDE SEQUENCE [LARGE SCALE GENOMIC DNA]</scope>
    <source>
        <strain evidence="2">AM169</strain>
    </source>
</reference>
<accession>A0A7U7G5G7</accession>
<proteinExistence type="predicted"/>
<dbReference type="EMBL" id="CBLY010000004">
    <property type="protein sequence ID" value="CDG33505.1"/>
    <property type="molecule type" value="Genomic_DNA"/>
</dbReference>
<gene>
    <name evidence="1" type="ORF">SACS_0767</name>
</gene>
<reference evidence="1 2" key="1">
    <citation type="journal article" date="2014" name="Genome Biol. Evol.">
        <title>Acetic acid bacteria genomes reveal functional traits for adaptation to life in insect guts.</title>
        <authorList>
            <person name="Chouaia B."/>
            <person name="Gaiarsa S."/>
            <person name="Crotti E."/>
            <person name="Comandatore F."/>
            <person name="Degli Esposti M."/>
            <person name="Ricci I."/>
            <person name="Alma A."/>
            <person name="Favia G."/>
            <person name="Bandi C."/>
            <person name="Daffonchio D."/>
        </authorList>
    </citation>
    <scope>NUCLEOTIDE SEQUENCE [LARGE SCALE GENOMIC DNA]</scope>
    <source>
        <strain evidence="2">AM169</strain>
    </source>
</reference>
<evidence type="ECO:0000313" key="2">
    <source>
        <dbReference type="Proteomes" id="UP000027590"/>
    </source>
</evidence>
<dbReference type="AlphaFoldDB" id="A0A7U7G5G7"/>
<dbReference type="Proteomes" id="UP000027590">
    <property type="component" value="Unassembled WGS sequence"/>
</dbReference>
<comment type="caution">
    <text evidence="1">The sequence shown here is derived from an EMBL/GenBank/DDBJ whole genome shotgun (WGS) entry which is preliminary data.</text>
</comment>
<name>A0A7U7G5G7_9PROT</name>
<organism evidence="1 2">
    <name type="scientific">Parasaccharibacter apium</name>
    <dbReference type="NCBI Taxonomy" id="1510841"/>
    <lineage>
        <taxon>Bacteria</taxon>
        <taxon>Pseudomonadati</taxon>
        <taxon>Pseudomonadota</taxon>
        <taxon>Alphaproteobacteria</taxon>
        <taxon>Acetobacterales</taxon>
        <taxon>Acetobacteraceae</taxon>
        <taxon>Parasaccharibacter</taxon>
    </lineage>
</organism>
<evidence type="ECO:0000313" key="1">
    <source>
        <dbReference type="EMBL" id="CDG33505.1"/>
    </source>
</evidence>
<protein>
    <submittedName>
        <fullName evidence="1">Uncharacterized protein</fullName>
    </submittedName>
</protein>